<reference evidence="14" key="1">
    <citation type="submission" date="2023-07" db="EMBL/GenBank/DDBJ databases">
        <authorList>
            <person name="Stuckert A."/>
        </authorList>
    </citation>
    <scope>NUCLEOTIDE SEQUENCE</scope>
</reference>
<dbReference type="EMBL" id="CAUEEQ010020334">
    <property type="protein sequence ID" value="CAJ0942712.1"/>
    <property type="molecule type" value="Genomic_DNA"/>
</dbReference>
<dbReference type="InterPro" id="IPR032569">
    <property type="entry name" value="NPM1_C"/>
</dbReference>
<sequence>MHYWECQLTQASVTLRGMPEGCELKADKKEYAFKVDDNESEHQLSLRTVSLGAGTKDELHIVEAEGMNYEGKQLKIVLASLRPSVQPTVSLGGFEITPPVTLRLKSGSGPVYVSGQHLVALEDLGSSDEEEDEEEEENAEAAKNMKRPAALPSKLPQKKIKLEEDDDDDDDDDDDEDDDDDDEDDDEDEEEDEEETPVKKPAPVTKVKSAQKSSHNGKASEPSTPAKSPKTPEQKGKQENKQQSPKTPKTPLTFDAMKAKMQATHDKGASLPKAEAKFSNYVKNCFRMDNKKMIDDLWNWRKTLKDIK</sequence>
<dbReference type="PANTHER" id="PTHR22747:SF28">
    <property type="entry name" value="NUCLEOPHOSMIN"/>
    <property type="match status" value="1"/>
</dbReference>
<name>A0ABN9LIL5_9NEOB</name>
<keyword evidence="7" id="KW-0597">Phosphoprotein</keyword>
<dbReference type="Gene3D" id="2.60.120.340">
    <property type="entry name" value="Nucleoplasmin core domain"/>
    <property type="match status" value="1"/>
</dbReference>
<evidence type="ECO:0000256" key="2">
    <source>
        <dbReference type="ARBA" id="ARBA00004604"/>
    </source>
</evidence>
<feature type="compositionally biased region" description="Polar residues" evidence="11">
    <location>
        <begin position="210"/>
        <end position="226"/>
    </location>
</feature>
<keyword evidence="15" id="KW-1185">Reference proteome</keyword>
<organism evidence="14 15">
    <name type="scientific">Ranitomeya imitator</name>
    <name type="common">mimic poison frog</name>
    <dbReference type="NCBI Taxonomy" id="111125"/>
    <lineage>
        <taxon>Eukaryota</taxon>
        <taxon>Metazoa</taxon>
        <taxon>Chordata</taxon>
        <taxon>Craniata</taxon>
        <taxon>Vertebrata</taxon>
        <taxon>Euteleostomi</taxon>
        <taxon>Amphibia</taxon>
        <taxon>Batrachia</taxon>
        <taxon>Anura</taxon>
        <taxon>Neobatrachia</taxon>
        <taxon>Hyloidea</taxon>
        <taxon>Dendrobatidae</taxon>
        <taxon>Dendrobatinae</taxon>
        <taxon>Ranitomeya</taxon>
    </lineage>
</organism>
<feature type="domain" description="Nucleoplasmin core" evidence="12">
    <location>
        <begin position="21"/>
        <end position="119"/>
    </location>
</feature>
<evidence type="ECO:0000256" key="10">
    <source>
        <dbReference type="ARBA" id="ARBA00023242"/>
    </source>
</evidence>
<evidence type="ECO:0000256" key="7">
    <source>
        <dbReference type="ARBA" id="ARBA00022553"/>
    </source>
</evidence>
<dbReference type="Proteomes" id="UP001176940">
    <property type="component" value="Unassembled WGS sequence"/>
</dbReference>
<feature type="compositionally biased region" description="Low complexity" evidence="11">
    <location>
        <begin position="199"/>
        <end position="208"/>
    </location>
</feature>
<proteinExistence type="inferred from homology"/>
<dbReference type="InterPro" id="IPR036824">
    <property type="entry name" value="Nucleoplasmin_core_dom_sf"/>
</dbReference>
<keyword evidence="6" id="KW-0963">Cytoplasm</keyword>
<comment type="caution">
    <text evidence="14">The sequence shown here is derived from an EMBL/GenBank/DDBJ whole genome shotgun (WGS) entry which is preliminary data.</text>
</comment>
<evidence type="ECO:0000313" key="15">
    <source>
        <dbReference type="Proteomes" id="UP001176940"/>
    </source>
</evidence>
<keyword evidence="8" id="KW-0694">RNA-binding</keyword>
<evidence type="ECO:0000256" key="8">
    <source>
        <dbReference type="ARBA" id="ARBA00022884"/>
    </source>
</evidence>
<dbReference type="SUPFAM" id="SSF69203">
    <property type="entry name" value="Nucleoplasmin-like core domain"/>
    <property type="match status" value="1"/>
</dbReference>
<evidence type="ECO:0000256" key="4">
    <source>
        <dbReference type="ARBA" id="ARBA00010744"/>
    </source>
</evidence>
<feature type="compositionally biased region" description="Acidic residues" evidence="11">
    <location>
        <begin position="125"/>
        <end position="139"/>
    </location>
</feature>
<evidence type="ECO:0000259" key="12">
    <source>
        <dbReference type="Pfam" id="PF03066"/>
    </source>
</evidence>
<dbReference type="InterPro" id="IPR004301">
    <property type="entry name" value="Nucleoplasmin"/>
</dbReference>
<evidence type="ECO:0000256" key="6">
    <source>
        <dbReference type="ARBA" id="ARBA00022490"/>
    </source>
</evidence>
<evidence type="ECO:0000256" key="9">
    <source>
        <dbReference type="ARBA" id="ARBA00023186"/>
    </source>
</evidence>
<gene>
    <name evidence="14" type="ORF">RIMI_LOCUS9697056</name>
</gene>
<evidence type="ECO:0000256" key="3">
    <source>
        <dbReference type="ARBA" id="ARBA00004642"/>
    </source>
</evidence>
<evidence type="ECO:0000256" key="1">
    <source>
        <dbReference type="ARBA" id="ARBA00004496"/>
    </source>
</evidence>
<evidence type="ECO:0000313" key="14">
    <source>
        <dbReference type="EMBL" id="CAJ0942712.1"/>
    </source>
</evidence>
<feature type="compositionally biased region" description="Acidic residues" evidence="11">
    <location>
        <begin position="163"/>
        <end position="195"/>
    </location>
</feature>
<keyword evidence="9" id="KW-0143">Chaperone</keyword>
<feature type="region of interest" description="Disordered" evidence="11">
    <location>
        <begin position="124"/>
        <end position="256"/>
    </location>
</feature>
<feature type="compositionally biased region" description="Basic and acidic residues" evidence="11">
    <location>
        <begin position="230"/>
        <end position="240"/>
    </location>
</feature>
<evidence type="ECO:0000256" key="5">
    <source>
        <dbReference type="ARBA" id="ARBA00020749"/>
    </source>
</evidence>
<dbReference type="Pfam" id="PF16276">
    <property type="entry name" value="NPM1-C"/>
    <property type="match status" value="1"/>
</dbReference>
<dbReference type="Gene3D" id="1.10.10.2100">
    <property type="match status" value="1"/>
</dbReference>
<dbReference type="PANTHER" id="PTHR22747">
    <property type="entry name" value="NUCLEOPLASMIN"/>
    <property type="match status" value="1"/>
</dbReference>
<comment type="subcellular location">
    <subcellularLocation>
        <location evidence="1">Cytoplasm</location>
    </subcellularLocation>
    <subcellularLocation>
        <location evidence="2">Nucleus</location>
        <location evidence="2">Nucleolus</location>
    </subcellularLocation>
    <subcellularLocation>
        <location evidence="3">Nucleus</location>
        <location evidence="3">Nucleoplasm</location>
    </subcellularLocation>
</comment>
<evidence type="ECO:0000259" key="13">
    <source>
        <dbReference type="Pfam" id="PF16276"/>
    </source>
</evidence>
<comment type="similarity">
    <text evidence="4">Belongs to the nucleoplasmin family.</text>
</comment>
<feature type="domain" description="Nucleophosmin C-terminal" evidence="13">
    <location>
        <begin position="257"/>
        <end position="303"/>
    </location>
</feature>
<dbReference type="InterPro" id="IPR024057">
    <property type="entry name" value="Nucleoplasmin_core_dom"/>
</dbReference>
<accession>A0ABN9LIL5</accession>
<keyword evidence="10" id="KW-0539">Nucleus</keyword>
<dbReference type="Pfam" id="PF03066">
    <property type="entry name" value="Nucleoplasmin"/>
    <property type="match status" value="1"/>
</dbReference>
<evidence type="ECO:0000256" key="11">
    <source>
        <dbReference type="SAM" id="MobiDB-lite"/>
    </source>
</evidence>
<protein>
    <recommendedName>
        <fullName evidence="5">Nucleophosmin</fullName>
    </recommendedName>
</protein>